<dbReference type="Gene3D" id="3.40.1280.10">
    <property type="match status" value="1"/>
</dbReference>
<dbReference type="SUPFAM" id="SSF55315">
    <property type="entry name" value="L30e-like"/>
    <property type="match status" value="1"/>
</dbReference>
<dbReference type="PANTHER" id="PTHR43191">
    <property type="entry name" value="RRNA METHYLTRANSFERASE 3"/>
    <property type="match status" value="1"/>
</dbReference>
<evidence type="ECO:0000256" key="2">
    <source>
        <dbReference type="ARBA" id="ARBA00022603"/>
    </source>
</evidence>
<gene>
    <name evidence="5" type="primary">spoU</name>
    <name evidence="5" type="ORF">J40TS1_28380</name>
</gene>
<feature type="domain" description="RNA 2-O ribose methyltransferase substrate binding" evidence="4">
    <location>
        <begin position="35"/>
        <end position="110"/>
    </location>
</feature>
<evidence type="ECO:0000313" key="5">
    <source>
        <dbReference type="EMBL" id="GIP17196.1"/>
    </source>
</evidence>
<comment type="caution">
    <text evidence="5">The sequence shown here is derived from an EMBL/GenBank/DDBJ whole genome shotgun (WGS) entry which is preliminary data.</text>
</comment>
<dbReference type="GO" id="GO:0003723">
    <property type="term" value="F:RNA binding"/>
    <property type="evidence" value="ECO:0007669"/>
    <property type="project" value="InterPro"/>
</dbReference>
<dbReference type="GO" id="GO:0008173">
    <property type="term" value="F:RNA methyltransferase activity"/>
    <property type="evidence" value="ECO:0007669"/>
    <property type="project" value="InterPro"/>
</dbReference>
<evidence type="ECO:0000259" key="4">
    <source>
        <dbReference type="SMART" id="SM00967"/>
    </source>
</evidence>
<dbReference type="InterPro" id="IPR053888">
    <property type="entry name" value="MRM3-like_sub_bind"/>
</dbReference>
<proteinExistence type="inferred from homology"/>
<comment type="similarity">
    <text evidence="1">Belongs to the class IV-like SAM-binding methyltransferase superfamily. RNA methyltransferase TrmH family.</text>
</comment>
<dbReference type="InterPro" id="IPR013123">
    <property type="entry name" value="SpoU_subst-bd"/>
</dbReference>
<evidence type="ECO:0000313" key="6">
    <source>
        <dbReference type="Proteomes" id="UP000683139"/>
    </source>
</evidence>
<dbReference type="RefSeq" id="WP_213516267.1">
    <property type="nucleotide sequence ID" value="NZ_BOSE01000005.1"/>
</dbReference>
<keyword evidence="3" id="KW-0808">Transferase</keyword>
<dbReference type="GO" id="GO:0006396">
    <property type="term" value="P:RNA processing"/>
    <property type="evidence" value="ECO:0007669"/>
    <property type="project" value="InterPro"/>
</dbReference>
<dbReference type="AlphaFoldDB" id="A0A920CXS0"/>
<dbReference type="GO" id="GO:0032259">
    <property type="term" value="P:methylation"/>
    <property type="evidence" value="ECO:0007669"/>
    <property type="project" value="UniProtKB-KW"/>
</dbReference>
<reference evidence="5" key="1">
    <citation type="submission" date="2021-03" db="EMBL/GenBank/DDBJ databases">
        <title>Antimicrobial resistance genes in bacteria isolated from Japanese honey, and their potential for conferring macrolide and lincosamide resistance in the American foulbrood pathogen Paenibacillus larvae.</title>
        <authorList>
            <person name="Okamoto M."/>
            <person name="Kumagai M."/>
            <person name="Kanamori H."/>
            <person name="Takamatsu D."/>
        </authorList>
    </citation>
    <scope>NUCLEOTIDE SEQUENCE</scope>
    <source>
        <strain evidence="5">J40TS1</strain>
    </source>
</reference>
<dbReference type="SMART" id="SM00967">
    <property type="entry name" value="SpoU_sub_bind"/>
    <property type="match status" value="1"/>
</dbReference>
<name>A0A920CXS0_9BACL</name>
<accession>A0A920CXS0</accession>
<dbReference type="Pfam" id="PF22435">
    <property type="entry name" value="MRM3-like_sub_bind"/>
    <property type="match status" value="1"/>
</dbReference>
<dbReference type="InterPro" id="IPR029028">
    <property type="entry name" value="Alpha/beta_knot_MTases"/>
</dbReference>
<keyword evidence="2 5" id="KW-0489">Methyltransferase</keyword>
<dbReference type="GO" id="GO:0005737">
    <property type="term" value="C:cytoplasm"/>
    <property type="evidence" value="ECO:0007669"/>
    <property type="project" value="UniProtKB-ARBA"/>
</dbReference>
<dbReference type="InterPro" id="IPR029064">
    <property type="entry name" value="Ribosomal_eL30-like_sf"/>
</dbReference>
<keyword evidence="6" id="KW-1185">Reference proteome</keyword>
<dbReference type="InterPro" id="IPR029026">
    <property type="entry name" value="tRNA_m1G_MTases_N"/>
</dbReference>
<sequence length="268" mass="29159">MTKEHLLLSSVQNDRVKQWAALQEKKHRDRQQRFVIEGIHLLKEAIAAQAVIEAIIYDAEKGLPGEIAALQSRVDSYTEWYKATPHVLAKCTGTNSPPPLFAVLAKPQADDAALFKPNGLVVVLDGVRDPGNVGTIIRSADAVGADAVILGSGCVDLYNPKTVRSTMGSLFHLPIIEGELRPLIEQAKQQGIHIVGTSLQATQNCYEYSWKQGSWLVMGSEGDGLSAEVEALVNQTVIIPMAGQSESLNVAMATTVLLYEALRQRQYS</sequence>
<dbReference type="EMBL" id="BOSE01000005">
    <property type="protein sequence ID" value="GIP17196.1"/>
    <property type="molecule type" value="Genomic_DNA"/>
</dbReference>
<protein>
    <submittedName>
        <fullName evidence="5">23S rRNA methyltransferase</fullName>
    </submittedName>
</protein>
<evidence type="ECO:0000256" key="3">
    <source>
        <dbReference type="ARBA" id="ARBA00022679"/>
    </source>
</evidence>
<dbReference type="Proteomes" id="UP000683139">
    <property type="component" value="Unassembled WGS sequence"/>
</dbReference>
<dbReference type="InterPro" id="IPR051259">
    <property type="entry name" value="rRNA_Methyltransferase"/>
</dbReference>
<dbReference type="PANTHER" id="PTHR43191:SF2">
    <property type="entry name" value="RRNA METHYLTRANSFERASE 3, MITOCHONDRIAL"/>
    <property type="match status" value="1"/>
</dbReference>
<organism evidence="5 6">
    <name type="scientific">Paenibacillus montaniterrae</name>
    <dbReference type="NCBI Taxonomy" id="429341"/>
    <lineage>
        <taxon>Bacteria</taxon>
        <taxon>Bacillati</taxon>
        <taxon>Bacillota</taxon>
        <taxon>Bacilli</taxon>
        <taxon>Bacillales</taxon>
        <taxon>Paenibacillaceae</taxon>
        <taxon>Paenibacillus</taxon>
    </lineage>
</organism>
<dbReference type="InterPro" id="IPR001537">
    <property type="entry name" value="SpoU_MeTrfase"/>
</dbReference>
<dbReference type="SUPFAM" id="SSF75217">
    <property type="entry name" value="alpha/beta knot"/>
    <property type="match status" value="1"/>
</dbReference>
<dbReference type="Gene3D" id="3.30.1330.30">
    <property type="match status" value="1"/>
</dbReference>
<evidence type="ECO:0000256" key="1">
    <source>
        <dbReference type="ARBA" id="ARBA00007228"/>
    </source>
</evidence>
<dbReference type="CDD" id="cd18095">
    <property type="entry name" value="SpoU-like_rRNA-MTase"/>
    <property type="match status" value="1"/>
</dbReference>
<dbReference type="Pfam" id="PF00588">
    <property type="entry name" value="SpoU_methylase"/>
    <property type="match status" value="1"/>
</dbReference>